<evidence type="ECO:0000313" key="2">
    <source>
        <dbReference type="Proteomes" id="UP000298663"/>
    </source>
</evidence>
<evidence type="ECO:0000313" key="1">
    <source>
        <dbReference type="EMBL" id="TMS39059.1"/>
    </source>
</evidence>
<dbReference type="AlphaFoldDB" id="A0A4U8V1A2"/>
<dbReference type="OrthoDB" id="9447519at2759"/>
<keyword evidence="2" id="KW-1185">Reference proteome</keyword>
<protein>
    <submittedName>
        <fullName evidence="1">Uncharacterized protein</fullName>
    </submittedName>
</protein>
<organism evidence="1 2">
    <name type="scientific">Steinernema carpocapsae</name>
    <name type="common">Entomopathogenic nematode</name>
    <dbReference type="NCBI Taxonomy" id="34508"/>
    <lineage>
        <taxon>Eukaryota</taxon>
        <taxon>Metazoa</taxon>
        <taxon>Ecdysozoa</taxon>
        <taxon>Nematoda</taxon>
        <taxon>Chromadorea</taxon>
        <taxon>Rhabditida</taxon>
        <taxon>Tylenchina</taxon>
        <taxon>Panagrolaimomorpha</taxon>
        <taxon>Strongyloidoidea</taxon>
        <taxon>Steinernematidae</taxon>
        <taxon>Steinernema</taxon>
    </lineage>
</organism>
<reference evidence="1 2" key="2">
    <citation type="journal article" date="2019" name="G3 (Bethesda)">
        <title>Hybrid Assembly of the Genome of the Entomopathogenic Nematode Steinernema carpocapsae Identifies the X-Chromosome.</title>
        <authorList>
            <person name="Serra L."/>
            <person name="Macchietto M."/>
            <person name="Macias-Munoz A."/>
            <person name="McGill C.J."/>
            <person name="Rodriguez I.M."/>
            <person name="Rodriguez B."/>
            <person name="Murad R."/>
            <person name="Mortazavi A."/>
        </authorList>
    </citation>
    <scope>NUCLEOTIDE SEQUENCE [LARGE SCALE GENOMIC DNA]</scope>
    <source>
        <strain evidence="1 2">ALL</strain>
    </source>
</reference>
<name>A0A4U8V1A2_STECR</name>
<sequence length="93" mass="10450">MVEAGNNIVFGKQTLFNLLKTMRNQSEQRRVNAAFKCDWSTLLKFLTTKNWKPVEGSHRKWSSIGEGGRSVGLKILGQVDIAKGQIQLKVSKC</sequence>
<reference evidence="1 2" key="1">
    <citation type="journal article" date="2015" name="Genome Biol.">
        <title>Comparative genomics of Steinernema reveals deeply conserved gene regulatory networks.</title>
        <authorList>
            <person name="Dillman A.R."/>
            <person name="Macchietto M."/>
            <person name="Porter C.F."/>
            <person name="Rogers A."/>
            <person name="Williams B."/>
            <person name="Antoshechkin I."/>
            <person name="Lee M.M."/>
            <person name="Goodwin Z."/>
            <person name="Lu X."/>
            <person name="Lewis E.E."/>
            <person name="Goodrich-Blair H."/>
            <person name="Stock S.P."/>
            <person name="Adams B.J."/>
            <person name="Sternberg P.W."/>
            <person name="Mortazavi A."/>
        </authorList>
    </citation>
    <scope>NUCLEOTIDE SEQUENCE [LARGE SCALE GENOMIC DNA]</scope>
    <source>
        <strain evidence="1 2">ALL</strain>
    </source>
</reference>
<accession>A0A4U8V1A2</accession>
<comment type="caution">
    <text evidence="1">The sequence shown here is derived from an EMBL/GenBank/DDBJ whole genome shotgun (WGS) entry which is preliminary data.</text>
</comment>
<dbReference type="EMBL" id="CM016762">
    <property type="protein sequence ID" value="TMS39059.1"/>
    <property type="molecule type" value="Genomic_DNA"/>
</dbReference>
<dbReference type="EMBL" id="AZBU02000001">
    <property type="protein sequence ID" value="TMS39059.1"/>
    <property type="molecule type" value="Genomic_DNA"/>
</dbReference>
<proteinExistence type="predicted"/>
<gene>
    <name evidence="1" type="ORF">L596_005646</name>
</gene>
<dbReference type="Proteomes" id="UP000298663">
    <property type="component" value="Chromosome X"/>
</dbReference>